<evidence type="ECO:0000313" key="2">
    <source>
        <dbReference type="WBParaSite" id="ES5_v2.g8818.t1"/>
    </source>
</evidence>
<protein>
    <submittedName>
        <fullName evidence="2">Uncharacterized protein</fullName>
    </submittedName>
</protein>
<sequence>MGNGSSNDRGGRSGSSNDTGGGYGGGSSTPARKRSFRDGERNLRGFSNALDNRFEGNQTYDKTVRPYMHEKYHDYSAEKNCEKKDWEAARNDKFNAERHYRTRHDIPQSYDEHGKFKKEEYITERQERENQEKYGKK</sequence>
<organism evidence="1 2">
    <name type="scientific">Panagrolaimus sp. ES5</name>
    <dbReference type="NCBI Taxonomy" id="591445"/>
    <lineage>
        <taxon>Eukaryota</taxon>
        <taxon>Metazoa</taxon>
        <taxon>Ecdysozoa</taxon>
        <taxon>Nematoda</taxon>
        <taxon>Chromadorea</taxon>
        <taxon>Rhabditida</taxon>
        <taxon>Tylenchina</taxon>
        <taxon>Panagrolaimomorpha</taxon>
        <taxon>Panagrolaimoidea</taxon>
        <taxon>Panagrolaimidae</taxon>
        <taxon>Panagrolaimus</taxon>
    </lineage>
</organism>
<accession>A0AC34GVE1</accession>
<name>A0AC34GVE1_9BILA</name>
<reference evidence="2" key="1">
    <citation type="submission" date="2022-11" db="UniProtKB">
        <authorList>
            <consortium name="WormBaseParasite"/>
        </authorList>
    </citation>
    <scope>IDENTIFICATION</scope>
</reference>
<evidence type="ECO:0000313" key="1">
    <source>
        <dbReference type="Proteomes" id="UP000887579"/>
    </source>
</evidence>
<proteinExistence type="predicted"/>
<dbReference type="WBParaSite" id="ES5_v2.g8818.t1">
    <property type="protein sequence ID" value="ES5_v2.g8818.t1"/>
    <property type="gene ID" value="ES5_v2.g8818"/>
</dbReference>
<dbReference type="Proteomes" id="UP000887579">
    <property type="component" value="Unplaced"/>
</dbReference>